<dbReference type="OrthoDB" id="837327at2"/>
<name>A0A239BGB4_9BACT</name>
<evidence type="ECO:0000313" key="1">
    <source>
        <dbReference type="EMBL" id="SNS06398.1"/>
    </source>
</evidence>
<evidence type="ECO:0000313" key="2">
    <source>
        <dbReference type="Proteomes" id="UP000198480"/>
    </source>
</evidence>
<dbReference type="Proteomes" id="UP000198480">
    <property type="component" value="Unassembled WGS sequence"/>
</dbReference>
<dbReference type="AlphaFoldDB" id="A0A239BGB4"/>
<sequence>MPLNLLKVYNELLDLIGLGPIEKNRSLRGVFNRDFIDLGQPSFNGKPIYPTPKEGEIEMNTLFAHLTTVVVEKKTRQREFELKRSLRLHWVRHHLDQRRSDEMLTFSVKEPEGVRTYIYDKSERYVVILEPLRDRSAYYLLTAFHVEGRDASRNKFEKKWKRKLDTLL</sequence>
<reference evidence="2" key="1">
    <citation type="submission" date="2017-06" db="EMBL/GenBank/DDBJ databases">
        <authorList>
            <person name="Varghese N."/>
            <person name="Submissions S."/>
        </authorList>
    </citation>
    <scope>NUCLEOTIDE SEQUENCE [LARGE SCALE GENOMIC DNA]</scope>
    <source>
        <strain evidence="2">5C</strain>
    </source>
</reference>
<accession>A0A239BGB4</accession>
<proteinExistence type="predicted"/>
<dbReference type="EMBL" id="FZOK01000002">
    <property type="protein sequence ID" value="SNS06398.1"/>
    <property type="molecule type" value="Genomic_DNA"/>
</dbReference>
<protein>
    <recommendedName>
        <fullName evidence="3">Phage-Barnase-EndoU-ColicinE5/D-RelE like nuclease 2 domain-containing protein</fullName>
    </recommendedName>
</protein>
<organism evidence="1 2">
    <name type="scientific">Belliella buryatensis</name>
    <dbReference type="NCBI Taxonomy" id="1500549"/>
    <lineage>
        <taxon>Bacteria</taxon>
        <taxon>Pseudomonadati</taxon>
        <taxon>Bacteroidota</taxon>
        <taxon>Cytophagia</taxon>
        <taxon>Cytophagales</taxon>
        <taxon>Cyclobacteriaceae</taxon>
        <taxon>Belliella</taxon>
    </lineage>
</organism>
<keyword evidence="2" id="KW-1185">Reference proteome</keyword>
<gene>
    <name evidence="1" type="ORF">SAMN06295967_102328</name>
</gene>
<dbReference type="RefSeq" id="WP_089238030.1">
    <property type="nucleotide sequence ID" value="NZ_FZOK01000002.1"/>
</dbReference>
<evidence type="ECO:0008006" key="3">
    <source>
        <dbReference type="Google" id="ProtNLM"/>
    </source>
</evidence>